<accession>A0A315VVU5</accession>
<dbReference type="InterPro" id="IPR017990">
    <property type="entry name" value="Connexin_CS"/>
</dbReference>
<comment type="function">
    <text evidence="10">One gap junction consists of a cluster of closely packed pairs of transmembrane channels, the connexons, through which materials of low MW diffuse from one cell to a neighboring cell.</text>
</comment>
<feature type="transmembrane region" description="Helical" evidence="11">
    <location>
        <begin position="438"/>
        <end position="459"/>
    </location>
</feature>
<keyword evidence="7" id="KW-0965">Cell junction</keyword>
<dbReference type="PANTHER" id="PTHR11984">
    <property type="entry name" value="CONNEXIN"/>
    <property type="match status" value="1"/>
</dbReference>
<sequence length="809" mass="91984">MGEWDLLGRLLEKVQSHSTVIGKVWLIVLFIFRIMVLQTAAEKVWGDEQSDFICNTQQPGCENVCYDVAFPISHVRFWVLQIIALATPKLLYLGHVLHVIHIEKKMKERMENQAELNDKVSLFLRRTFKVPKYTKSSGKISIRGRLLRSYVLHLIAKIVLEALFIVGQYFLYGFTLEPRYVCSRSPCPHKVDCFLSRPTEKSVIIWFMLVAAVVSLALSVAELLYLLVKAVKECAARRQDYTVTPVTPPRSKKKAFQKHGEVIQNCVNLDLELQGRKSGMNGTVGAIDVATESSIGEMGDWGILSTLLEQVQSHSTVIGKIWMSVLFLFRIMVLGAGAESVWGDEQSDFVCNTLQPGCENVCYDWTFPISHIRFWVLQILFVSTPTLIYLGHAMHVIQQEKKLREALASPDGPRKLKQPKYSDEKGHVKIKGNLLGSYLTQLIFKIIIEAGFIVGQYYLYGFYMVPMFPCQKKPCPFTVECYMSRPTEKTIFILFMLVVACVSLLLNVIELFYLMVTRCGSKRRTQRVTSAENPASLSGPRWPTTEDTLRQNKGNMELENHSVQSHSTVVGKVWLSVLFIFRIMVLGAGAEKVWGDEQSKMVCNTKQPGCKNVCYDHAFPISHIRFWVLQIIFVSTPTLVYLGHVIHINHKEKKLREYMEAHPSRGIVKGPKYSDEKGKVQLKGNLLGNYMTSIFFRILLEIGFIVGQYYLYGFVMEPQIVCSRAPCPFTVECFMSRPTEKTIFIIFMLVMSCVSVVLNVVEIFYLACSRSSRRKSKSVPTTAIAIHPRFTTDSMMKNEKHGLHDSSTA</sequence>
<comment type="similarity">
    <text evidence="10">Belongs to the connexin family.</text>
</comment>
<keyword evidence="4" id="KW-1003">Cell membrane</keyword>
<evidence type="ECO:0000256" key="4">
    <source>
        <dbReference type="ARBA" id="ARBA00022475"/>
    </source>
</evidence>
<comment type="caution">
    <text evidence="14">The sequence shown here is derived from an EMBL/GenBank/DDBJ whole genome shotgun (WGS) entry which is preliminary data.</text>
</comment>
<evidence type="ECO:0000259" key="13">
    <source>
        <dbReference type="SMART" id="SM01089"/>
    </source>
</evidence>
<feature type="transmembrane region" description="Helical" evidence="11">
    <location>
        <begin position="573"/>
        <end position="590"/>
    </location>
</feature>
<feature type="transmembrane region" description="Helical" evidence="11">
    <location>
        <begin position="687"/>
        <end position="711"/>
    </location>
</feature>
<feature type="transmembrane region" description="Helical" evidence="11">
    <location>
        <begin position="626"/>
        <end position="646"/>
    </location>
</feature>
<feature type="transmembrane region" description="Helical" evidence="11">
    <location>
        <begin position="78"/>
        <end position="100"/>
    </location>
</feature>
<dbReference type="PROSITE" id="PS00407">
    <property type="entry name" value="CONNEXINS_1"/>
    <property type="match status" value="3"/>
</dbReference>
<evidence type="ECO:0000256" key="3">
    <source>
        <dbReference type="ARBA" id="ARBA00011455"/>
    </source>
</evidence>
<feature type="transmembrane region" description="Helical" evidence="11">
    <location>
        <begin position="20"/>
        <end position="41"/>
    </location>
</feature>
<dbReference type="InterPro" id="IPR000500">
    <property type="entry name" value="Connexin"/>
</dbReference>
<feature type="domain" description="Connexin N-terminal" evidence="12">
    <location>
        <begin position="592"/>
        <end position="625"/>
    </location>
</feature>
<evidence type="ECO:0000313" key="15">
    <source>
        <dbReference type="Proteomes" id="UP000250572"/>
    </source>
</evidence>
<dbReference type="InterPro" id="IPR019570">
    <property type="entry name" value="Connexin_CCC"/>
</dbReference>
<evidence type="ECO:0000313" key="14">
    <source>
        <dbReference type="EMBL" id="PWA27367.1"/>
    </source>
</evidence>
<proteinExistence type="inferred from homology"/>
<feature type="transmembrane region" description="Helical" evidence="11">
    <location>
        <begin position="321"/>
        <end position="338"/>
    </location>
</feature>
<keyword evidence="6 10" id="KW-0303">Gap junction</keyword>
<evidence type="ECO:0000256" key="5">
    <source>
        <dbReference type="ARBA" id="ARBA00022692"/>
    </source>
</evidence>
<evidence type="ECO:0000256" key="2">
    <source>
        <dbReference type="ARBA" id="ARBA00004651"/>
    </source>
</evidence>
<comment type="subcellular location">
    <subcellularLocation>
        <location evidence="1">Cell junction</location>
        <location evidence="1">Gap junction</location>
    </subcellularLocation>
    <subcellularLocation>
        <location evidence="2 10">Cell membrane</location>
        <topology evidence="2 10">Multi-pass membrane protein</topology>
    </subcellularLocation>
</comment>
<feature type="domain" description="Connexin N-terminal" evidence="12">
    <location>
        <begin position="43"/>
        <end position="76"/>
    </location>
</feature>
<name>A0A315VVU5_GAMAF</name>
<feature type="domain" description="Connexin cysteine-rich" evidence="13">
    <location>
        <begin position="448"/>
        <end position="514"/>
    </location>
</feature>
<evidence type="ECO:0000256" key="9">
    <source>
        <dbReference type="ARBA" id="ARBA00023136"/>
    </source>
</evidence>
<feature type="transmembrane region" description="Helical" evidence="11">
    <location>
        <begin position="204"/>
        <end position="228"/>
    </location>
</feature>
<feature type="transmembrane region" description="Helical" evidence="11">
    <location>
        <begin position="743"/>
        <end position="768"/>
    </location>
</feature>
<keyword evidence="9 11" id="KW-0472">Membrane</keyword>
<evidence type="ECO:0000259" key="12">
    <source>
        <dbReference type="SMART" id="SM00037"/>
    </source>
</evidence>
<dbReference type="GO" id="GO:0005243">
    <property type="term" value="F:gap junction channel activity"/>
    <property type="evidence" value="ECO:0007669"/>
    <property type="project" value="TreeGrafter"/>
</dbReference>
<dbReference type="PROSITE" id="PS00408">
    <property type="entry name" value="CONNEXINS_2"/>
    <property type="match status" value="3"/>
</dbReference>
<keyword evidence="5 10" id="KW-0812">Transmembrane</keyword>
<evidence type="ECO:0000256" key="11">
    <source>
        <dbReference type="SAM" id="Phobius"/>
    </source>
</evidence>
<organism evidence="14 15">
    <name type="scientific">Gambusia affinis</name>
    <name type="common">Western mosquitofish</name>
    <name type="synonym">Heterandria affinis</name>
    <dbReference type="NCBI Taxonomy" id="33528"/>
    <lineage>
        <taxon>Eukaryota</taxon>
        <taxon>Metazoa</taxon>
        <taxon>Chordata</taxon>
        <taxon>Craniata</taxon>
        <taxon>Vertebrata</taxon>
        <taxon>Euteleostomi</taxon>
        <taxon>Actinopterygii</taxon>
        <taxon>Neopterygii</taxon>
        <taxon>Teleostei</taxon>
        <taxon>Neoteleostei</taxon>
        <taxon>Acanthomorphata</taxon>
        <taxon>Ovalentaria</taxon>
        <taxon>Atherinomorphae</taxon>
        <taxon>Cyprinodontiformes</taxon>
        <taxon>Poeciliidae</taxon>
        <taxon>Poeciliinae</taxon>
        <taxon>Gambusia</taxon>
    </lineage>
</organism>
<feature type="transmembrane region" description="Helical" evidence="11">
    <location>
        <begin position="150"/>
        <end position="171"/>
    </location>
</feature>
<dbReference type="SMART" id="SM00037">
    <property type="entry name" value="CNX"/>
    <property type="match status" value="3"/>
</dbReference>
<protein>
    <recommendedName>
        <fullName evidence="10">Gap junction protein</fullName>
    </recommendedName>
</protein>
<dbReference type="AlphaFoldDB" id="A0A315VVU5"/>
<dbReference type="InterPro" id="IPR038359">
    <property type="entry name" value="Connexin_N_sf"/>
</dbReference>
<feature type="domain" description="Connexin cysteine-rich" evidence="13">
    <location>
        <begin position="700"/>
        <end position="766"/>
    </location>
</feature>
<gene>
    <name evidence="14" type="ORF">CCH79_00000593</name>
</gene>
<dbReference type="GO" id="GO:0005922">
    <property type="term" value="C:connexin complex"/>
    <property type="evidence" value="ECO:0007669"/>
    <property type="project" value="InterPro"/>
</dbReference>
<keyword evidence="15" id="KW-1185">Reference proteome</keyword>
<comment type="subunit">
    <text evidence="3 10">A connexon is composed of a hexamer of connexins.</text>
</comment>
<feature type="domain" description="Connexin cysteine-rich" evidence="13">
    <location>
        <begin position="160"/>
        <end position="226"/>
    </location>
</feature>
<dbReference type="Gene3D" id="1.20.1440.80">
    <property type="entry name" value="Gap junction channel protein cysteine-rich domain"/>
    <property type="match status" value="3"/>
</dbReference>
<dbReference type="Proteomes" id="UP000250572">
    <property type="component" value="Unassembled WGS sequence"/>
</dbReference>
<reference evidence="14 15" key="1">
    <citation type="journal article" date="2018" name="G3 (Bethesda)">
        <title>A High-Quality Reference Genome for the Invasive Mosquitofish Gambusia affinis Using a Chicago Library.</title>
        <authorList>
            <person name="Hoffberg S.L."/>
            <person name="Troendle N.J."/>
            <person name="Glenn T.C."/>
            <person name="Mahmud O."/>
            <person name="Louha S."/>
            <person name="Chalopin D."/>
            <person name="Bennetzen J.L."/>
            <person name="Mauricio R."/>
        </authorList>
    </citation>
    <scope>NUCLEOTIDE SEQUENCE [LARGE SCALE GENOMIC DNA]</scope>
    <source>
        <strain evidence="14">NE01/NJP1002.9</strain>
        <tissue evidence="14">Muscle</tissue>
    </source>
</reference>
<evidence type="ECO:0000256" key="1">
    <source>
        <dbReference type="ARBA" id="ARBA00004610"/>
    </source>
</evidence>
<evidence type="ECO:0000256" key="10">
    <source>
        <dbReference type="RuleBase" id="RU000630"/>
    </source>
</evidence>
<dbReference type="InterPro" id="IPR013092">
    <property type="entry name" value="Connexin_N"/>
</dbReference>
<feature type="transmembrane region" description="Helical" evidence="11">
    <location>
        <begin position="374"/>
        <end position="394"/>
    </location>
</feature>
<feature type="domain" description="Connexin N-terminal" evidence="12">
    <location>
        <begin position="340"/>
        <end position="373"/>
    </location>
</feature>
<dbReference type="PANTHER" id="PTHR11984:SF105">
    <property type="entry name" value="GAP JUNCTION PROTEIN"/>
    <property type="match status" value="1"/>
</dbReference>
<evidence type="ECO:0000256" key="8">
    <source>
        <dbReference type="ARBA" id="ARBA00022989"/>
    </source>
</evidence>
<dbReference type="SMART" id="SM01089">
    <property type="entry name" value="Connexin_CCC"/>
    <property type="match status" value="3"/>
</dbReference>
<evidence type="ECO:0000256" key="6">
    <source>
        <dbReference type="ARBA" id="ARBA00022868"/>
    </source>
</evidence>
<dbReference type="GO" id="GO:0007267">
    <property type="term" value="P:cell-cell signaling"/>
    <property type="evidence" value="ECO:0007669"/>
    <property type="project" value="TreeGrafter"/>
</dbReference>
<dbReference type="STRING" id="33528.ENSGAFP00000008120"/>
<dbReference type="EMBL" id="NHOQ01001000">
    <property type="protein sequence ID" value="PWA27367.1"/>
    <property type="molecule type" value="Genomic_DNA"/>
</dbReference>
<evidence type="ECO:0000256" key="7">
    <source>
        <dbReference type="ARBA" id="ARBA00022949"/>
    </source>
</evidence>
<dbReference type="FunFam" id="1.20.1440.80:FF:000001">
    <property type="entry name" value="Gap junction alpha-1"/>
    <property type="match status" value="3"/>
</dbReference>
<feature type="transmembrane region" description="Helical" evidence="11">
    <location>
        <begin position="491"/>
        <end position="516"/>
    </location>
</feature>
<dbReference type="PRINTS" id="PR00206">
    <property type="entry name" value="CONNEXIN"/>
</dbReference>
<keyword evidence="8 11" id="KW-1133">Transmembrane helix</keyword>
<dbReference type="Pfam" id="PF00029">
    <property type="entry name" value="Connexin"/>
    <property type="match status" value="3"/>
</dbReference>